<reference evidence="2 4" key="1">
    <citation type="journal article" date="2017" name="Nature">
        <title>The sunflower genome provides insights into oil metabolism, flowering and Asterid evolution.</title>
        <authorList>
            <person name="Badouin H."/>
            <person name="Gouzy J."/>
            <person name="Grassa C.J."/>
            <person name="Murat F."/>
            <person name="Staton S.E."/>
            <person name="Cottret L."/>
            <person name="Lelandais-Briere C."/>
            <person name="Owens G.L."/>
            <person name="Carrere S."/>
            <person name="Mayjonade B."/>
            <person name="Legrand L."/>
            <person name="Gill N."/>
            <person name="Kane N.C."/>
            <person name="Bowers J.E."/>
            <person name="Hubner S."/>
            <person name="Bellec A."/>
            <person name="Berard A."/>
            <person name="Berges H."/>
            <person name="Blanchet N."/>
            <person name="Boniface M.C."/>
            <person name="Brunel D."/>
            <person name="Catrice O."/>
            <person name="Chaidir N."/>
            <person name="Claudel C."/>
            <person name="Donnadieu C."/>
            <person name="Faraut T."/>
            <person name="Fievet G."/>
            <person name="Helmstetter N."/>
            <person name="King M."/>
            <person name="Knapp S.J."/>
            <person name="Lai Z."/>
            <person name="Le Paslier M.C."/>
            <person name="Lippi Y."/>
            <person name="Lorenzon L."/>
            <person name="Mandel J.R."/>
            <person name="Marage G."/>
            <person name="Marchand G."/>
            <person name="Marquand E."/>
            <person name="Bret-Mestries E."/>
            <person name="Morien E."/>
            <person name="Nambeesan S."/>
            <person name="Nguyen T."/>
            <person name="Pegot-Espagnet P."/>
            <person name="Pouilly N."/>
            <person name="Raftis F."/>
            <person name="Sallet E."/>
            <person name="Schiex T."/>
            <person name="Thomas J."/>
            <person name="Vandecasteele C."/>
            <person name="Vares D."/>
            <person name="Vear F."/>
            <person name="Vautrin S."/>
            <person name="Crespi M."/>
            <person name="Mangin B."/>
            <person name="Burke J.M."/>
            <person name="Salse J."/>
            <person name="Munos S."/>
            <person name="Vincourt P."/>
            <person name="Rieseberg L.H."/>
            <person name="Langlade N.B."/>
        </authorList>
    </citation>
    <scope>NUCLEOTIDE SEQUENCE [LARGE SCALE GENOMIC DNA]</scope>
    <source>
        <strain evidence="4">cv. SF193</strain>
        <tissue evidence="2">Leaves</tissue>
    </source>
</reference>
<reference evidence="3" key="2">
    <citation type="submission" date="2017-02" db="EMBL/GenBank/DDBJ databases">
        <title>Sunflower complete genome.</title>
        <authorList>
            <person name="Langlade N."/>
            <person name="Munos S."/>
        </authorList>
    </citation>
    <scope>NUCLEOTIDE SEQUENCE [LARGE SCALE GENOMIC DNA]</scope>
    <source>
        <tissue evidence="3">Leaves</tissue>
    </source>
</reference>
<gene>
    <name evidence="3" type="ORF">HannXRQ_Chr08g0219501</name>
    <name evidence="2" type="ORF">HanXRQr2_Chr08g0331081</name>
</gene>
<organism evidence="3 4">
    <name type="scientific">Helianthus annuus</name>
    <name type="common">Common sunflower</name>
    <dbReference type="NCBI Taxonomy" id="4232"/>
    <lineage>
        <taxon>Eukaryota</taxon>
        <taxon>Viridiplantae</taxon>
        <taxon>Streptophyta</taxon>
        <taxon>Embryophyta</taxon>
        <taxon>Tracheophyta</taxon>
        <taxon>Spermatophyta</taxon>
        <taxon>Magnoliopsida</taxon>
        <taxon>eudicotyledons</taxon>
        <taxon>Gunneridae</taxon>
        <taxon>Pentapetalae</taxon>
        <taxon>asterids</taxon>
        <taxon>campanulids</taxon>
        <taxon>Asterales</taxon>
        <taxon>Asteraceae</taxon>
        <taxon>Asteroideae</taxon>
        <taxon>Heliantheae alliance</taxon>
        <taxon>Heliantheae</taxon>
        <taxon>Helianthus</taxon>
    </lineage>
</organism>
<dbReference type="Proteomes" id="UP000215914">
    <property type="component" value="Chromosome 8"/>
</dbReference>
<dbReference type="Gramene" id="mRNA:HanXRQr2_Chr08g0331081">
    <property type="protein sequence ID" value="CDS:HanXRQr2_Chr08g0331081.1"/>
    <property type="gene ID" value="HanXRQr2_Chr08g0331081"/>
</dbReference>
<feature type="region of interest" description="Disordered" evidence="1">
    <location>
        <begin position="155"/>
        <end position="184"/>
    </location>
</feature>
<dbReference type="PANTHER" id="PTHR34130:SF3">
    <property type="entry name" value="DUF1645 FAMILY PROTEIN"/>
    <property type="match status" value="1"/>
</dbReference>
<accession>A0A251U452</accession>
<evidence type="ECO:0000313" key="3">
    <source>
        <dbReference type="EMBL" id="OTG18107.1"/>
    </source>
</evidence>
<dbReference type="AlphaFoldDB" id="A0A251U452"/>
<keyword evidence="4" id="KW-1185">Reference proteome</keyword>
<proteinExistence type="predicted"/>
<evidence type="ECO:0000256" key="1">
    <source>
        <dbReference type="SAM" id="MobiDB-lite"/>
    </source>
</evidence>
<evidence type="ECO:0000313" key="2">
    <source>
        <dbReference type="EMBL" id="KAF5794697.1"/>
    </source>
</evidence>
<dbReference type="EMBL" id="CM007897">
    <property type="protein sequence ID" value="OTG18107.1"/>
    <property type="molecule type" value="Genomic_DNA"/>
</dbReference>
<dbReference type="OMA" id="GMWKILK"/>
<dbReference type="EMBL" id="MNCJ02000323">
    <property type="protein sequence ID" value="KAF5794697.1"/>
    <property type="molecule type" value="Genomic_DNA"/>
</dbReference>
<sequence length="216" mass="24536">MADKDHSSNLDDGSEETVSLCDLPVYSDDINYSTTTSEDSMKHEDSFEFFNQEWLNNNKDFNFFPNKDILFCGNLILPKKPISSKTQEFKKVDQDSSSRRNNEFAKLMSMNKGRNQGGKHDTKRVFPASGSMKSRWYYYGFGLAGIPTEMDMSAIKSRQNRHRKSQSVSEQGGGKEESGGFRQGKRLGRLIRELSCDGETQADSMVKSSFVYVPRV</sequence>
<dbReference type="PANTHER" id="PTHR34130">
    <property type="entry name" value="OS08G0243800 PROTEIN"/>
    <property type="match status" value="1"/>
</dbReference>
<evidence type="ECO:0000313" key="4">
    <source>
        <dbReference type="Proteomes" id="UP000215914"/>
    </source>
</evidence>
<name>A0A251U452_HELAN</name>
<dbReference type="InParanoid" id="A0A251U452"/>
<protein>
    <submittedName>
        <fullName evidence="3">Uncharacterized protein</fullName>
    </submittedName>
</protein>
<reference evidence="2" key="3">
    <citation type="submission" date="2020-06" db="EMBL/GenBank/DDBJ databases">
        <title>Helianthus annuus Genome sequencing and assembly Release 2.</title>
        <authorList>
            <person name="Gouzy J."/>
            <person name="Langlade N."/>
            <person name="Munos S."/>
        </authorList>
    </citation>
    <scope>NUCLEOTIDE SEQUENCE</scope>
    <source>
        <tissue evidence="2">Leaves</tissue>
    </source>
</reference>